<evidence type="ECO:0000313" key="2">
    <source>
        <dbReference type="EMBL" id="KAJ7718517.1"/>
    </source>
</evidence>
<organism evidence="2 4">
    <name type="scientific">Mycena metata</name>
    <dbReference type="NCBI Taxonomy" id="1033252"/>
    <lineage>
        <taxon>Eukaryota</taxon>
        <taxon>Fungi</taxon>
        <taxon>Dikarya</taxon>
        <taxon>Basidiomycota</taxon>
        <taxon>Agaricomycotina</taxon>
        <taxon>Agaricomycetes</taxon>
        <taxon>Agaricomycetidae</taxon>
        <taxon>Agaricales</taxon>
        <taxon>Marasmiineae</taxon>
        <taxon>Mycenaceae</taxon>
        <taxon>Mycena</taxon>
    </lineage>
</organism>
<accession>A0AAD7HDW8</accession>
<dbReference type="Proteomes" id="UP001215598">
    <property type="component" value="Unassembled WGS sequence"/>
</dbReference>
<sequence length="261" mass="28211">MPPRINKAEICQEAACAYIRDPITVLLFFLPFEDISIRNKTFSVSHLIRTALEFLGDRCLYGFLGRALMAVLPDNIELYMPIMSALGSNLVLGEITATLKLHHKTEDKTGGDVFETLQGASIMDHLDNWEAVEERAVAMFTPIILACASALLDPKRKANSSNNDQPFKRARVRNGGSVVTSAPSVPVAALAAGPAKPTASPSNPTSVYTTAHSTVNLTRMLSFLSITQSPTSSIPPPSRPALANITNTSSNNAIINYPHKH</sequence>
<dbReference type="EMBL" id="JARKIB010000264">
    <property type="protein sequence ID" value="KAJ7718517.1"/>
    <property type="molecule type" value="Genomic_DNA"/>
</dbReference>
<name>A0AAD7HDW8_9AGAR</name>
<dbReference type="GO" id="GO:0006396">
    <property type="term" value="P:RNA processing"/>
    <property type="evidence" value="ECO:0007669"/>
    <property type="project" value="InterPro"/>
</dbReference>
<comment type="caution">
    <text evidence="2">The sequence shown here is derived from an EMBL/GenBank/DDBJ whole genome shotgun (WGS) entry which is preliminary data.</text>
</comment>
<gene>
    <name evidence="2" type="ORF">B0H16DRAFT_1475517</name>
    <name evidence="3" type="ORF">B0H16DRAFT_1712498</name>
</gene>
<feature type="region of interest" description="Disordered" evidence="1">
    <location>
        <begin position="157"/>
        <end position="178"/>
    </location>
</feature>
<dbReference type="EMBL" id="JARKIB010000009">
    <property type="protein sequence ID" value="KAJ7776118.1"/>
    <property type="molecule type" value="Genomic_DNA"/>
</dbReference>
<evidence type="ECO:0000313" key="3">
    <source>
        <dbReference type="EMBL" id="KAJ7776118.1"/>
    </source>
</evidence>
<dbReference type="InterPro" id="IPR036389">
    <property type="entry name" value="RNase_III_sf"/>
</dbReference>
<dbReference type="Gene3D" id="1.10.1520.10">
    <property type="entry name" value="Ribonuclease III domain"/>
    <property type="match status" value="1"/>
</dbReference>
<proteinExistence type="predicted"/>
<protein>
    <submittedName>
        <fullName evidence="2">Uncharacterized protein</fullName>
    </submittedName>
</protein>
<dbReference type="GO" id="GO:0004525">
    <property type="term" value="F:ribonuclease III activity"/>
    <property type="evidence" value="ECO:0007669"/>
    <property type="project" value="InterPro"/>
</dbReference>
<dbReference type="SUPFAM" id="SSF69065">
    <property type="entry name" value="RNase III domain-like"/>
    <property type="match status" value="1"/>
</dbReference>
<evidence type="ECO:0000256" key="1">
    <source>
        <dbReference type="SAM" id="MobiDB-lite"/>
    </source>
</evidence>
<dbReference type="AlphaFoldDB" id="A0AAD7HDW8"/>
<keyword evidence="4" id="KW-1185">Reference proteome</keyword>
<reference evidence="2" key="1">
    <citation type="submission" date="2023-03" db="EMBL/GenBank/DDBJ databases">
        <title>Massive genome expansion in bonnet fungi (Mycena s.s.) driven by repeated elements and novel gene families across ecological guilds.</title>
        <authorList>
            <consortium name="Lawrence Berkeley National Laboratory"/>
            <person name="Harder C.B."/>
            <person name="Miyauchi S."/>
            <person name="Viragh M."/>
            <person name="Kuo A."/>
            <person name="Thoen E."/>
            <person name="Andreopoulos B."/>
            <person name="Lu D."/>
            <person name="Skrede I."/>
            <person name="Drula E."/>
            <person name="Henrissat B."/>
            <person name="Morin E."/>
            <person name="Kohler A."/>
            <person name="Barry K."/>
            <person name="LaButti K."/>
            <person name="Morin E."/>
            <person name="Salamov A."/>
            <person name="Lipzen A."/>
            <person name="Mereny Z."/>
            <person name="Hegedus B."/>
            <person name="Baldrian P."/>
            <person name="Stursova M."/>
            <person name="Weitz H."/>
            <person name="Taylor A."/>
            <person name="Grigoriev I.V."/>
            <person name="Nagy L.G."/>
            <person name="Martin F."/>
            <person name="Kauserud H."/>
        </authorList>
    </citation>
    <scope>NUCLEOTIDE SEQUENCE</scope>
    <source>
        <strain evidence="2">CBHHK182m</strain>
    </source>
</reference>
<evidence type="ECO:0000313" key="4">
    <source>
        <dbReference type="Proteomes" id="UP001215598"/>
    </source>
</evidence>